<gene>
    <name evidence="2" type="ORF">FHX80_1194</name>
</gene>
<feature type="region of interest" description="Disordered" evidence="1">
    <location>
        <begin position="87"/>
        <end position="132"/>
    </location>
</feature>
<accession>A0A561UQR6</accession>
<sequence>MHLIAAGAVETGIGCGVESMSRVFLGAALTPDNGAPVPDDRSLDMPDQFTAAERIARNRGITSQWPPSRRRCGEVNGGWRLITAQLNHERNSAPRGQRRDAHTLFSPRRARRPADRHRRAPAPLDGGQPADR</sequence>
<feature type="compositionally biased region" description="Basic and acidic residues" evidence="1">
    <location>
        <begin position="87"/>
        <end position="102"/>
    </location>
</feature>
<dbReference type="AlphaFoldDB" id="A0A561UQR6"/>
<evidence type="ECO:0000256" key="1">
    <source>
        <dbReference type="SAM" id="MobiDB-lite"/>
    </source>
</evidence>
<organism evidence="2 3">
    <name type="scientific">Streptomyces brevispora</name>
    <dbReference type="NCBI Taxonomy" id="887462"/>
    <lineage>
        <taxon>Bacteria</taxon>
        <taxon>Bacillati</taxon>
        <taxon>Actinomycetota</taxon>
        <taxon>Actinomycetes</taxon>
        <taxon>Kitasatosporales</taxon>
        <taxon>Streptomycetaceae</taxon>
        <taxon>Streptomyces</taxon>
    </lineage>
</organism>
<dbReference type="EMBL" id="VIWW01000001">
    <property type="protein sequence ID" value="TWG01708.1"/>
    <property type="molecule type" value="Genomic_DNA"/>
</dbReference>
<protein>
    <recommendedName>
        <fullName evidence="4">Thiolase-like protein</fullName>
    </recommendedName>
</protein>
<dbReference type="InterPro" id="IPR016039">
    <property type="entry name" value="Thiolase-like"/>
</dbReference>
<dbReference type="Proteomes" id="UP000318186">
    <property type="component" value="Unassembled WGS sequence"/>
</dbReference>
<feature type="compositionally biased region" description="Basic residues" evidence="1">
    <location>
        <begin position="108"/>
        <end position="120"/>
    </location>
</feature>
<comment type="caution">
    <text evidence="2">The sequence shown here is derived from an EMBL/GenBank/DDBJ whole genome shotgun (WGS) entry which is preliminary data.</text>
</comment>
<evidence type="ECO:0000313" key="3">
    <source>
        <dbReference type="Proteomes" id="UP000318186"/>
    </source>
</evidence>
<evidence type="ECO:0000313" key="2">
    <source>
        <dbReference type="EMBL" id="TWG01708.1"/>
    </source>
</evidence>
<evidence type="ECO:0008006" key="4">
    <source>
        <dbReference type="Google" id="ProtNLM"/>
    </source>
</evidence>
<dbReference type="GO" id="GO:0016747">
    <property type="term" value="F:acyltransferase activity, transferring groups other than amino-acyl groups"/>
    <property type="evidence" value="ECO:0007669"/>
    <property type="project" value="UniProtKB-ARBA"/>
</dbReference>
<reference evidence="2 3" key="1">
    <citation type="submission" date="2019-06" db="EMBL/GenBank/DDBJ databases">
        <title>Sequencing the genomes of 1000 actinobacteria strains.</title>
        <authorList>
            <person name="Klenk H.-P."/>
        </authorList>
    </citation>
    <scope>NUCLEOTIDE SEQUENCE [LARGE SCALE GENOMIC DNA]</scope>
    <source>
        <strain evidence="2 3">DSM 42059</strain>
    </source>
</reference>
<proteinExistence type="predicted"/>
<dbReference type="Gene3D" id="3.40.47.10">
    <property type="match status" value="2"/>
</dbReference>
<name>A0A561UQR6_9ACTN</name>